<organism evidence="3 4">
    <name type="scientific">Mugilogobius chulae</name>
    <name type="common">yellowstripe goby</name>
    <dbReference type="NCBI Taxonomy" id="88201"/>
    <lineage>
        <taxon>Eukaryota</taxon>
        <taxon>Metazoa</taxon>
        <taxon>Chordata</taxon>
        <taxon>Craniata</taxon>
        <taxon>Vertebrata</taxon>
        <taxon>Euteleostomi</taxon>
        <taxon>Actinopterygii</taxon>
        <taxon>Neopterygii</taxon>
        <taxon>Teleostei</taxon>
        <taxon>Neoteleostei</taxon>
        <taxon>Acanthomorphata</taxon>
        <taxon>Gobiaria</taxon>
        <taxon>Gobiiformes</taxon>
        <taxon>Gobioidei</taxon>
        <taxon>Gobiidae</taxon>
        <taxon>Gobionellinae</taxon>
        <taxon>Mugilogobius</taxon>
    </lineage>
</organism>
<keyword evidence="4" id="KW-1185">Reference proteome</keyword>
<evidence type="ECO:0000259" key="2">
    <source>
        <dbReference type="Pfam" id="PF20499"/>
    </source>
</evidence>
<accession>A0AAW0PGG5</accession>
<name>A0AAW0PGG5_9GOBI</name>
<dbReference type="InterPro" id="IPR046616">
    <property type="entry name" value="DUF6729"/>
</dbReference>
<sequence>MNKRSPSPSGEASSSLMDEKIKQEEDVLESDLCLPAGWILTLPKVDQFWISDSLFRWSEYNLPELDPAKIDQQWQYPPQPSYGSSHDSNSVPALHHFFGHPLFLWMPLTQLKKNLFCPQCKNTKLTHAGLHQELKQVFGYDDFYYLATELLSCVSCKQTFIAWSDSVVSQLDFAYRLQFPCLLTETLGCDNKVVCLIRQRGFEILERTEKLLREQYEEGWIRKQLQFTTAIKSSAGAVSFDDRDMPTTMPSFPKHAWFMQVYIQDALSRMEEIKASITSLFGQVLAIDTSKVRNLSGLELLKTASITNVWNEHGQIIMSVLTESDRCDLTQMADGLVQRYKNAGEEPPRAIYVSSECCGDSNIRKIFREWPEVIIRLDAGHFKRGFSVGCTSEFHESYMGFMAELSQCIFEWDDTDMTCLREAKREELKEDDITPTEAELTWYVKKAEIKLHCKKKVRDTETIERMIERVIEVYKGQRGCSELGAPLFDSEKMKKVWEEQRKHIPCLQTPPGLSLYIKMRTVQKGGRMLPVYQCARGPAFMNKFNQHMDRFHPDTLASPSEYQALFLDGLSRWNKGRTKDTTALRLSPGRCTPSMSSPSAFWEKNS</sequence>
<dbReference type="AlphaFoldDB" id="A0AAW0PGG5"/>
<dbReference type="PANTHER" id="PTHR24401:SF29">
    <property type="entry name" value="SI:CH211-243P7.3-RELATED"/>
    <property type="match status" value="1"/>
</dbReference>
<comment type="caution">
    <text evidence="3">The sequence shown here is derived from an EMBL/GenBank/DDBJ whole genome shotgun (WGS) entry which is preliminary data.</text>
</comment>
<evidence type="ECO:0000256" key="1">
    <source>
        <dbReference type="SAM" id="MobiDB-lite"/>
    </source>
</evidence>
<protein>
    <recommendedName>
        <fullName evidence="2">DUF6729 domain-containing protein</fullName>
    </recommendedName>
</protein>
<proteinExistence type="predicted"/>
<feature type="domain" description="DUF6729" evidence="2">
    <location>
        <begin position="38"/>
        <end position="267"/>
    </location>
</feature>
<reference evidence="4" key="1">
    <citation type="submission" date="2024-04" db="EMBL/GenBank/DDBJ databases">
        <title>Salinicola lusitanus LLJ914,a marine bacterium isolated from the Okinawa Trough.</title>
        <authorList>
            <person name="Li J."/>
        </authorList>
    </citation>
    <scope>NUCLEOTIDE SEQUENCE [LARGE SCALE GENOMIC DNA]</scope>
</reference>
<gene>
    <name evidence="3" type="ORF">WMY93_008616</name>
</gene>
<dbReference type="Proteomes" id="UP001460270">
    <property type="component" value="Unassembled WGS sequence"/>
</dbReference>
<feature type="region of interest" description="Disordered" evidence="1">
    <location>
        <begin position="581"/>
        <end position="606"/>
    </location>
</feature>
<evidence type="ECO:0000313" key="4">
    <source>
        <dbReference type="Proteomes" id="UP001460270"/>
    </source>
</evidence>
<evidence type="ECO:0000313" key="3">
    <source>
        <dbReference type="EMBL" id="KAK7926306.1"/>
    </source>
</evidence>
<dbReference type="PANTHER" id="PTHR24401">
    <property type="entry name" value="SI:CH211-243P7.3-RELATED"/>
    <property type="match status" value="1"/>
</dbReference>
<dbReference type="EMBL" id="JBBPFD010000005">
    <property type="protein sequence ID" value="KAK7926306.1"/>
    <property type="molecule type" value="Genomic_DNA"/>
</dbReference>
<dbReference type="Pfam" id="PF20499">
    <property type="entry name" value="DUF6729"/>
    <property type="match status" value="1"/>
</dbReference>